<keyword evidence="3" id="KW-0804">Transcription</keyword>
<reference evidence="5 6" key="1">
    <citation type="submission" date="2009-09" db="EMBL/GenBank/DDBJ databases">
        <authorList>
            <person name="Qin X."/>
            <person name="Bachman B."/>
            <person name="Battles P."/>
            <person name="Bell A."/>
            <person name="Bess C."/>
            <person name="Bickham C."/>
            <person name="Chaboub L."/>
            <person name="Chen D."/>
            <person name="Coyle M."/>
            <person name="Deiros D.R."/>
            <person name="Dinh H."/>
            <person name="Forbes L."/>
            <person name="Fowler G."/>
            <person name="Francisco L."/>
            <person name="Fu Q."/>
            <person name="Gubbala S."/>
            <person name="Hale W."/>
            <person name="Han Y."/>
            <person name="Hemphill L."/>
            <person name="Highlander S.K."/>
            <person name="Hirani K."/>
            <person name="Hogues M."/>
            <person name="Jackson L."/>
            <person name="Jakkamsetti A."/>
            <person name="Javaid M."/>
            <person name="Jiang H."/>
            <person name="Korchina V."/>
            <person name="Kovar C."/>
            <person name="Lara F."/>
            <person name="Lee S."/>
            <person name="Mata R."/>
            <person name="Mathew T."/>
            <person name="Moen C."/>
            <person name="Morales K."/>
            <person name="Munidasa M."/>
            <person name="Nazareth L."/>
            <person name="Ngo R."/>
            <person name="Nguyen L."/>
            <person name="Okwuonu G."/>
            <person name="Ongeri F."/>
            <person name="Patil S."/>
            <person name="Petrosino J."/>
            <person name="Pham C."/>
            <person name="Pham P."/>
            <person name="Pu L.-L."/>
            <person name="Puazo M."/>
            <person name="Raj R."/>
            <person name="Reid J."/>
            <person name="Rouhana J."/>
            <person name="Saada N."/>
            <person name="Shang Y."/>
            <person name="Simmons D."/>
            <person name="Thornton R."/>
            <person name="Warren J."/>
            <person name="Weissenberger G."/>
            <person name="Zhang J."/>
            <person name="Zhang L."/>
            <person name="Zhou C."/>
            <person name="Zhu D."/>
            <person name="Muzny D."/>
            <person name="Worley K."/>
            <person name="Gibbs R."/>
        </authorList>
    </citation>
    <scope>NUCLEOTIDE SEQUENCE [LARGE SCALE GENOMIC DNA]</scope>
    <source>
        <strain evidence="5 6">DSM 13335</strain>
    </source>
</reference>
<dbReference type="Gene3D" id="1.10.260.40">
    <property type="entry name" value="lambda repressor-like DNA-binding domains"/>
    <property type="match status" value="1"/>
</dbReference>
<name>C8PCI1_9LACO</name>
<dbReference type="SMART" id="SM00354">
    <property type="entry name" value="HTH_LACI"/>
    <property type="match status" value="1"/>
</dbReference>
<dbReference type="InterPro" id="IPR000843">
    <property type="entry name" value="HTH_LacI"/>
</dbReference>
<dbReference type="EMBL" id="ACLN01000008">
    <property type="protein sequence ID" value="EEW51756.1"/>
    <property type="molecule type" value="Genomic_DNA"/>
</dbReference>
<dbReference type="SUPFAM" id="SSF47413">
    <property type="entry name" value="lambda repressor-like DNA-binding domains"/>
    <property type="match status" value="1"/>
</dbReference>
<dbReference type="Pfam" id="PF00356">
    <property type="entry name" value="LacI"/>
    <property type="match status" value="1"/>
</dbReference>
<dbReference type="Gene3D" id="3.40.50.2300">
    <property type="match status" value="2"/>
</dbReference>
<evidence type="ECO:0000256" key="1">
    <source>
        <dbReference type="ARBA" id="ARBA00023015"/>
    </source>
</evidence>
<evidence type="ECO:0000256" key="2">
    <source>
        <dbReference type="ARBA" id="ARBA00023125"/>
    </source>
</evidence>
<proteinExistence type="predicted"/>
<dbReference type="PRINTS" id="PR00036">
    <property type="entry name" value="HTHLACI"/>
</dbReference>
<evidence type="ECO:0000313" key="6">
    <source>
        <dbReference type="Proteomes" id="UP000004115"/>
    </source>
</evidence>
<dbReference type="Pfam" id="PF00532">
    <property type="entry name" value="Peripla_BP_1"/>
    <property type="match status" value="1"/>
</dbReference>
<keyword evidence="1" id="KW-0805">Transcription regulation</keyword>
<keyword evidence="2" id="KW-0238">DNA-binding</keyword>
<protein>
    <submittedName>
        <fullName evidence="5">Putative catabolite control protein A</fullName>
    </submittedName>
</protein>
<dbReference type="FunFam" id="1.10.260.40:FF:000002">
    <property type="entry name" value="HTH-type transcriptional repressor PurR"/>
    <property type="match status" value="1"/>
</dbReference>
<dbReference type="HOGENOM" id="CLU_037628_6_0_9"/>
<dbReference type="CDD" id="cd01392">
    <property type="entry name" value="HTH_LacI"/>
    <property type="match status" value="1"/>
</dbReference>
<keyword evidence="6" id="KW-1185">Reference proteome</keyword>
<dbReference type="PROSITE" id="PS50932">
    <property type="entry name" value="HTH_LACI_2"/>
    <property type="match status" value="1"/>
</dbReference>
<evidence type="ECO:0000313" key="5">
    <source>
        <dbReference type="EMBL" id="EEW51756.1"/>
    </source>
</evidence>
<dbReference type="AlphaFoldDB" id="C8PCI1"/>
<dbReference type="Proteomes" id="UP000004115">
    <property type="component" value="Unassembled WGS sequence"/>
</dbReference>
<dbReference type="PANTHER" id="PTHR30146:SF150">
    <property type="entry name" value="ARABINOSE METABOLISM TRANSCRIPTIONAL REPRESSOR"/>
    <property type="match status" value="1"/>
</dbReference>
<comment type="caution">
    <text evidence="5">The sequence shown here is derived from an EMBL/GenBank/DDBJ whole genome shotgun (WGS) entry which is preliminary data.</text>
</comment>
<accession>C8PCI1</accession>
<dbReference type="InterPro" id="IPR028082">
    <property type="entry name" value="Peripla_BP_I"/>
</dbReference>
<sequence>MQNINNHLQIYCFLANFNLGIEVFKMQKQDVTIYDVAREANVSMATVSRVVNGNTNVRKETRDKVLAVIDRLHYQPNAVAQGLASKKTTTVGVVVPGLTNLHFAELAKGIDDIATMYKYNIILTSIENNVIDNGNVIQSILNKQVDGVIYMCNTMSPKATEAFSRANIPVVLAGTIIDNDHFGSVAIDYKEADRKALELLWKDGKKNIALIVDDKEAYINRGFRIKSYRQFLADHGIKSEYIYDNILTFEDGYNLFAKLYSDGIDAVVTTKDITAAGIVNAALDSQVSIPEQFEIISATSTNIAKIVRPQLTSIQQPLYDIGAVAMRMLTKLMKNEDVAEKNIVLPYQILKHNTTLNK</sequence>
<feature type="domain" description="HTH lacI-type" evidence="4">
    <location>
        <begin position="31"/>
        <end position="85"/>
    </location>
</feature>
<dbReference type="InterPro" id="IPR001761">
    <property type="entry name" value="Peripla_BP/Lac1_sug-bd_dom"/>
</dbReference>
<dbReference type="SUPFAM" id="SSF53822">
    <property type="entry name" value="Periplasmic binding protein-like I"/>
    <property type="match status" value="1"/>
</dbReference>
<dbReference type="PANTHER" id="PTHR30146">
    <property type="entry name" value="LACI-RELATED TRANSCRIPTIONAL REPRESSOR"/>
    <property type="match status" value="1"/>
</dbReference>
<evidence type="ECO:0000256" key="3">
    <source>
        <dbReference type="ARBA" id="ARBA00023163"/>
    </source>
</evidence>
<dbReference type="GO" id="GO:0003700">
    <property type="term" value="F:DNA-binding transcription factor activity"/>
    <property type="evidence" value="ECO:0007669"/>
    <property type="project" value="TreeGrafter"/>
</dbReference>
<dbReference type="PROSITE" id="PS00356">
    <property type="entry name" value="HTH_LACI_1"/>
    <property type="match status" value="1"/>
</dbReference>
<gene>
    <name evidence="5" type="primary">ccpA</name>
    <name evidence="5" type="ORF">HMPREF0520_0801</name>
</gene>
<dbReference type="InterPro" id="IPR010982">
    <property type="entry name" value="Lambda_DNA-bd_dom_sf"/>
</dbReference>
<dbReference type="GO" id="GO:0000976">
    <property type="term" value="F:transcription cis-regulatory region binding"/>
    <property type="evidence" value="ECO:0007669"/>
    <property type="project" value="TreeGrafter"/>
</dbReference>
<evidence type="ECO:0000259" key="4">
    <source>
        <dbReference type="PROSITE" id="PS50932"/>
    </source>
</evidence>
<organism evidence="5 6">
    <name type="scientific">Lactobacillus iners DSM 13335</name>
    <dbReference type="NCBI Taxonomy" id="525328"/>
    <lineage>
        <taxon>Bacteria</taxon>
        <taxon>Bacillati</taxon>
        <taxon>Bacillota</taxon>
        <taxon>Bacilli</taxon>
        <taxon>Lactobacillales</taxon>
        <taxon>Lactobacillaceae</taxon>
        <taxon>Lactobacillus</taxon>
    </lineage>
</organism>
<dbReference type="PATRIC" id="fig|525328.13.peg.1222"/>